<dbReference type="FunFam" id="3.30.470.20:FF:000032">
    <property type="entry name" value="tubulin monoglycylase TTLL3 isoform X2"/>
    <property type="match status" value="1"/>
</dbReference>
<dbReference type="GO" id="GO:0060271">
    <property type="term" value="P:cilium assembly"/>
    <property type="evidence" value="ECO:0007669"/>
    <property type="project" value="TreeGrafter"/>
</dbReference>
<evidence type="ECO:0000256" key="7">
    <source>
        <dbReference type="SAM" id="MobiDB-lite"/>
    </source>
</evidence>
<evidence type="ECO:0000256" key="6">
    <source>
        <dbReference type="ARBA" id="ARBA00023212"/>
    </source>
</evidence>
<feature type="region of interest" description="Disordered" evidence="7">
    <location>
        <begin position="500"/>
        <end position="530"/>
    </location>
</feature>
<dbReference type="GO" id="GO:0015630">
    <property type="term" value="C:microtubule cytoskeleton"/>
    <property type="evidence" value="ECO:0007669"/>
    <property type="project" value="TreeGrafter"/>
</dbReference>
<reference evidence="8 9" key="1">
    <citation type="submission" date="2022-12" db="EMBL/GenBank/DDBJ databases">
        <title>Chromosome-level genome assembly of true bugs.</title>
        <authorList>
            <person name="Ma L."/>
            <person name="Li H."/>
        </authorList>
    </citation>
    <scope>NUCLEOTIDE SEQUENCE [LARGE SCALE GENOMIC DNA]</scope>
    <source>
        <strain evidence="8">Lab_2022b</strain>
    </source>
</reference>
<dbReference type="PROSITE" id="PS51221">
    <property type="entry name" value="TTL"/>
    <property type="match status" value="1"/>
</dbReference>
<dbReference type="Pfam" id="PF03133">
    <property type="entry name" value="TTL"/>
    <property type="match status" value="1"/>
</dbReference>
<keyword evidence="6" id="KW-0206">Cytoskeleton</keyword>
<dbReference type="Proteomes" id="UP001461498">
    <property type="component" value="Unassembled WGS sequence"/>
</dbReference>
<keyword evidence="3" id="KW-0436">Ligase</keyword>
<dbReference type="InterPro" id="IPR051437">
    <property type="entry name" value="TTLL_monoglycylase"/>
</dbReference>
<evidence type="ECO:0008006" key="10">
    <source>
        <dbReference type="Google" id="ProtNLM"/>
    </source>
</evidence>
<comment type="caution">
    <text evidence="8">The sequence shown here is derived from an EMBL/GenBank/DDBJ whole genome shotgun (WGS) entry which is preliminary data.</text>
</comment>
<name>A0AAW1DJR6_9HEMI</name>
<dbReference type="GO" id="GO:0003341">
    <property type="term" value="P:cilium movement"/>
    <property type="evidence" value="ECO:0007669"/>
    <property type="project" value="TreeGrafter"/>
</dbReference>
<dbReference type="EMBL" id="JAPXFL010000002">
    <property type="protein sequence ID" value="KAK9511138.1"/>
    <property type="molecule type" value="Genomic_DNA"/>
</dbReference>
<accession>A0AAW1DJR6</accession>
<dbReference type="GO" id="GO:0005524">
    <property type="term" value="F:ATP binding"/>
    <property type="evidence" value="ECO:0007669"/>
    <property type="project" value="UniProtKB-KW"/>
</dbReference>
<comment type="subcellular location">
    <subcellularLocation>
        <location evidence="1">Cytoplasm</location>
        <location evidence="1">Cytoskeleton</location>
    </subcellularLocation>
</comment>
<feature type="compositionally biased region" description="Basic and acidic residues" evidence="7">
    <location>
        <begin position="469"/>
        <end position="482"/>
    </location>
</feature>
<dbReference type="AlphaFoldDB" id="A0AAW1DJR6"/>
<protein>
    <recommendedName>
        <fullName evidence="10">Tubulin glycylase 3A-like</fullName>
    </recommendedName>
</protein>
<keyword evidence="5" id="KW-0067">ATP-binding</keyword>
<evidence type="ECO:0000256" key="2">
    <source>
        <dbReference type="ARBA" id="ARBA00022490"/>
    </source>
</evidence>
<dbReference type="GO" id="GO:0005930">
    <property type="term" value="C:axoneme"/>
    <property type="evidence" value="ECO:0007669"/>
    <property type="project" value="TreeGrafter"/>
</dbReference>
<feature type="region of interest" description="Disordered" evidence="7">
    <location>
        <begin position="461"/>
        <end position="486"/>
    </location>
</feature>
<dbReference type="InterPro" id="IPR004344">
    <property type="entry name" value="TTL/TTLL_fam"/>
</dbReference>
<evidence type="ECO:0000256" key="3">
    <source>
        <dbReference type="ARBA" id="ARBA00022598"/>
    </source>
</evidence>
<keyword evidence="9" id="KW-1185">Reference proteome</keyword>
<dbReference type="SUPFAM" id="SSF56059">
    <property type="entry name" value="Glutathione synthetase ATP-binding domain-like"/>
    <property type="match status" value="1"/>
</dbReference>
<evidence type="ECO:0000256" key="4">
    <source>
        <dbReference type="ARBA" id="ARBA00022741"/>
    </source>
</evidence>
<organism evidence="8 9">
    <name type="scientific">Rhynocoris fuscipes</name>
    <dbReference type="NCBI Taxonomy" id="488301"/>
    <lineage>
        <taxon>Eukaryota</taxon>
        <taxon>Metazoa</taxon>
        <taxon>Ecdysozoa</taxon>
        <taxon>Arthropoda</taxon>
        <taxon>Hexapoda</taxon>
        <taxon>Insecta</taxon>
        <taxon>Pterygota</taxon>
        <taxon>Neoptera</taxon>
        <taxon>Paraneoptera</taxon>
        <taxon>Hemiptera</taxon>
        <taxon>Heteroptera</taxon>
        <taxon>Panheteroptera</taxon>
        <taxon>Cimicomorpha</taxon>
        <taxon>Reduviidae</taxon>
        <taxon>Harpactorinae</taxon>
        <taxon>Harpactorini</taxon>
        <taxon>Rhynocoris</taxon>
    </lineage>
</organism>
<feature type="compositionally biased region" description="Low complexity" evidence="7">
    <location>
        <begin position="503"/>
        <end position="527"/>
    </location>
</feature>
<keyword evidence="2" id="KW-0963">Cytoplasm</keyword>
<evidence type="ECO:0000313" key="8">
    <source>
        <dbReference type="EMBL" id="KAK9511138.1"/>
    </source>
</evidence>
<sequence>MLRNTAVNFIWATSENIDWNNLSKNTLVSRFPRVYFTTKVGICSYLQQSHWFFENGIAYTRFPRCYIISCNDDVQAFVRDFRLTACAGMLKRVIRALQLGHASIFFSDKGKIPLRAIEFAVKRCSEFVSSEEHEDIDHDTEQKIWDHQWDQYLTYYYQLVHERETFVSATEDQIKEIYDCCKTTLETLRKFCTQMDMDGTNNLWIVKPGAKSRGRGIVLLTKLEDIVHRVSVFSANEPRYVVQKYIEKPLLIYHTKFDIRQWFLVTSAYPLTIWMYKECYLRFCSQLFSLNNTHESIHLSNNAIQCKYKNAKRDGALPDENMWDCYTFQAYLRTIGKADRWESVIYPGMKQSITGALLAAQEHMEHRRNCFELYGADFMLTEDLVPWLIEINSSPCMSPTTSVTARLCAQCLEDVIKVVIDKRNNKDAETGMFELAYRQQVSPPQPYMGMNLTVRGCHIGRPIKGGRSAKQENVEKKPKESDSPQVKEAIKRLSDQLAQGIDTLSPPSTPITPATSTTSTETSNTSSIEAIRSSSRYKMNKNYEHISRRISSSKTMATVDIPQVNHLFDWNKRVEKTKAACQNMITKFNNDDKTDDEQNINITDGKTNEKLPSVVTEKTHKRTLERKSPILNKLHRISSLPNIKRKTSKEVNNNGPPLFTTYNFVKPINTRVS</sequence>
<proteinExistence type="predicted"/>
<evidence type="ECO:0000313" key="9">
    <source>
        <dbReference type="Proteomes" id="UP001461498"/>
    </source>
</evidence>
<evidence type="ECO:0000256" key="5">
    <source>
        <dbReference type="ARBA" id="ARBA00022840"/>
    </source>
</evidence>
<dbReference type="Gene3D" id="3.30.470.20">
    <property type="entry name" value="ATP-grasp fold, B domain"/>
    <property type="match status" value="1"/>
</dbReference>
<dbReference type="PANTHER" id="PTHR45870:SF2">
    <property type="entry name" value="TUBULIN MONOGLYCYLASE TTLL3"/>
    <property type="match status" value="1"/>
</dbReference>
<evidence type="ECO:0000256" key="1">
    <source>
        <dbReference type="ARBA" id="ARBA00004245"/>
    </source>
</evidence>
<gene>
    <name evidence="8" type="ORF">O3M35_005758</name>
</gene>
<dbReference type="GO" id="GO:0070736">
    <property type="term" value="F:protein-glycine ligase activity, initiating"/>
    <property type="evidence" value="ECO:0007669"/>
    <property type="project" value="TreeGrafter"/>
</dbReference>
<dbReference type="PANTHER" id="PTHR45870">
    <property type="entry name" value="TUBULIN MONOGLYCYLASE TTLL3"/>
    <property type="match status" value="1"/>
</dbReference>
<keyword evidence="4" id="KW-0547">Nucleotide-binding</keyword>